<evidence type="ECO:0000256" key="1">
    <source>
        <dbReference type="ARBA" id="ARBA00006432"/>
    </source>
</evidence>
<dbReference type="SUPFAM" id="SSF56801">
    <property type="entry name" value="Acetyl-CoA synthetase-like"/>
    <property type="match status" value="1"/>
</dbReference>
<dbReference type="InterPro" id="IPR045851">
    <property type="entry name" value="AMP-bd_C_sf"/>
</dbReference>
<dbReference type="Pfam" id="PF00501">
    <property type="entry name" value="AMP-binding"/>
    <property type="match status" value="1"/>
</dbReference>
<dbReference type="STRING" id="1448308.A0A2T2NWZ1"/>
<keyword evidence="6" id="KW-1185">Reference proteome</keyword>
<feature type="domain" description="AMP-dependent synthetase/ligase" evidence="3">
    <location>
        <begin position="45"/>
        <end position="411"/>
    </location>
</feature>
<dbReference type="InterPro" id="IPR000873">
    <property type="entry name" value="AMP-dep_synth/lig_dom"/>
</dbReference>
<accession>A0A2T2NWZ1</accession>
<name>A0A2T2NWZ1_CORCC</name>
<reference evidence="5 6" key="1">
    <citation type="journal article" date="2018" name="Front. Microbiol.">
        <title>Genome-Wide Analysis of Corynespora cassiicola Leaf Fall Disease Putative Effectors.</title>
        <authorList>
            <person name="Lopez D."/>
            <person name="Ribeiro S."/>
            <person name="Label P."/>
            <person name="Fumanal B."/>
            <person name="Venisse J.S."/>
            <person name="Kohler A."/>
            <person name="de Oliveira R.R."/>
            <person name="Labutti K."/>
            <person name="Lipzen A."/>
            <person name="Lail K."/>
            <person name="Bauer D."/>
            <person name="Ohm R.A."/>
            <person name="Barry K.W."/>
            <person name="Spatafora J."/>
            <person name="Grigoriev I.V."/>
            <person name="Martin F.M."/>
            <person name="Pujade-Renaud V."/>
        </authorList>
    </citation>
    <scope>NUCLEOTIDE SEQUENCE [LARGE SCALE GENOMIC DNA]</scope>
    <source>
        <strain evidence="5 6">Philippines</strain>
    </source>
</reference>
<keyword evidence="2 5" id="KW-0436">Ligase</keyword>
<proteinExistence type="inferred from homology"/>
<sequence>MYNSSYFKADMATGSIVRSIYAPVSISDDISIPQFMTKFNPDNAKRDKVVHVDLIREKQLTYGGLREQAGRASWGLKRNMGLKSGDIVCVLVQNSSDFVLLAHSIWWAGAVISPINPLLTTKDILHCITLVKPTHIAVSAAYNDKVQEALGKYDSGVCPQVFSVLDRINSLKKFPEDIEGQSPHESLPPYDLEGQSSKDVLASIIYSSGTTGKMKGVKISHFNHVVNILQGRNSLPARNNSEQRVIFFAPYCHIYGLGSVVLNNMWLGNFTCGLPTFDLETYCQQFGKYRATMAYLVPPIVLMLVASDIPKKYDFSALECMLIAAAPVKKALQDRIKAVFPQTKIIQGYGLSECSPSVLVQHESEEEMVGTVGRLLASTEARLVDPTTSEDVGIGQEGELWVRGPQTMMGYIGDKAATDSTFVGEWLRTGDIMVRDKNDNFWVTDRLKEMIKYKGLQIAPSELEDLLVQHPHVIDAAVCAVYDAAEASEIPLAYVSLVPSLATAESGRIDNVMEEVRRWHDGQVAGYKKLRGGIHHLQVLPKNPSGKILRRELPARKKEGRVGVL</sequence>
<evidence type="ECO:0000259" key="4">
    <source>
        <dbReference type="Pfam" id="PF13193"/>
    </source>
</evidence>
<evidence type="ECO:0000259" key="3">
    <source>
        <dbReference type="Pfam" id="PF00501"/>
    </source>
</evidence>
<dbReference type="EMBL" id="KZ678132">
    <property type="protein sequence ID" value="PSN69935.1"/>
    <property type="molecule type" value="Genomic_DNA"/>
</dbReference>
<dbReference type="AlphaFoldDB" id="A0A2T2NWZ1"/>
<organism evidence="5 6">
    <name type="scientific">Corynespora cassiicola Philippines</name>
    <dbReference type="NCBI Taxonomy" id="1448308"/>
    <lineage>
        <taxon>Eukaryota</taxon>
        <taxon>Fungi</taxon>
        <taxon>Dikarya</taxon>
        <taxon>Ascomycota</taxon>
        <taxon>Pezizomycotina</taxon>
        <taxon>Dothideomycetes</taxon>
        <taxon>Pleosporomycetidae</taxon>
        <taxon>Pleosporales</taxon>
        <taxon>Corynesporascaceae</taxon>
        <taxon>Corynespora</taxon>
    </lineage>
</organism>
<dbReference type="InterPro" id="IPR025110">
    <property type="entry name" value="AMP-bd_C"/>
</dbReference>
<dbReference type="Proteomes" id="UP000240883">
    <property type="component" value="Unassembled WGS sequence"/>
</dbReference>
<dbReference type="PANTHER" id="PTHR24096">
    <property type="entry name" value="LONG-CHAIN-FATTY-ACID--COA LIGASE"/>
    <property type="match status" value="1"/>
</dbReference>
<comment type="similarity">
    <text evidence="1">Belongs to the ATP-dependent AMP-binding enzyme family.</text>
</comment>
<dbReference type="InterPro" id="IPR020845">
    <property type="entry name" value="AMP-binding_CS"/>
</dbReference>
<dbReference type="Pfam" id="PF13193">
    <property type="entry name" value="AMP-binding_C"/>
    <property type="match status" value="1"/>
</dbReference>
<dbReference type="PANTHER" id="PTHR24096:SF149">
    <property type="entry name" value="AMP-BINDING DOMAIN-CONTAINING PROTEIN-RELATED"/>
    <property type="match status" value="1"/>
</dbReference>
<dbReference type="OrthoDB" id="1898221at2759"/>
<evidence type="ECO:0000256" key="2">
    <source>
        <dbReference type="ARBA" id="ARBA00022598"/>
    </source>
</evidence>
<dbReference type="GO" id="GO:0016405">
    <property type="term" value="F:CoA-ligase activity"/>
    <property type="evidence" value="ECO:0007669"/>
    <property type="project" value="TreeGrafter"/>
</dbReference>
<feature type="domain" description="AMP-binding enzyme C-terminal" evidence="4">
    <location>
        <begin position="462"/>
        <end position="547"/>
    </location>
</feature>
<evidence type="ECO:0000313" key="5">
    <source>
        <dbReference type="EMBL" id="PSN69935.1"/>
    </source>
</evidence>
<dbReference type="Gene3D" id="3.30.300.30">
    <property type="match status" value="1"/>
</dbReference>
<dbReference type="PROSITE" id="PS00455">
    <property type="entry name" value="AMP_BINDING"/>
    <property type="match status" value="1"/>
</dbReference>
<evidence type="ECO:0000313" key="6">
    <source>
        <dbReference type="Proteomes" id="UP000240883"/>
    </source>
</evidence>
<dbReference type="InterPro" id="IPR042099">
    <property type="entry name" value="ANL_N_sf"/>
</dbReference>
<protein>
    <submittedName>
        <fullName evidence="5">Putative amp dependent CoA ligase</fullName>
    </submittedName>
</protein>
<dbReference type="Gene3D" id="3.40.50.12780">
    <property type="entry name" value="N-terminal domain of ligase-like"/>
    <property type="match status" value="1"/>
</dbReference>
<gene>
    <name evidence="5" type="ORF">BS50DRAFT_519431</name>
</gene>